<dbReference type="AlphaFoldDB" id="A0A4U5MQV3"/>
<comment type="caution">
    <text evidence="2">The sequence shown here is derived from an EMBL/GenBank/DDBJ whole genome shotgun (WGS) entry which is preliminary data.</text>
</comment>
<feature type="compositionally biased region" description="Basic residues" evidence="1">
    <location>
        <begin position="1"/>
        <end position="19"/>
    </location>
</feature>
<feature type="region of interest" description="Disordered" evidence="1">
    <location>
        <begin position="1"/>
        <end position="54"/>
    </location>
</feature>
<dbReference type="Proteomes" id="UP000298663">
    <property type="component" value="Unassembled WGS sequence"/>
</dbReference>
<organism evidence="2 3">
    <name type="scientific">Steinernema carpocapsae</name>
    <name type="common">Entomopathogenic nematode</name>
    <dbReference type="NCBI Taxonomy" id="34508"/>
    <lineage>
        <taxon>Eukaryota</taxon>
        <taxon>Metazoa</taxon>
        <taxon>Ecdysozoa</taxon>
        <taxon>Nematoda</taxon>
        <taxon>Chromadorea</taxon>
        <taxon>Rhabditida</taxon>
        <taxon>Tylenchina</taxon>
        <taxon>Panagrolaimomorpha</taxon>
        <taxon>Strongyloidoidea</taxon>
        <taxon>Steinernematidae</taxon>
        <taxon>Steinernema</taxon>
    </lineage>
</organism>
<evidence type="ECO:0000256" key="1">
    <source>
        <dbReference type="SAM" id="MobiDB-lite"/>
    </source>
</evidence>
<reference evidence="2 3" key="1">
    <citation type="journal article" date="2015" name="Genome Biol.">
        <title>Comparative genomics of Steinernema reveals deeply conserved gene regulatory networks.</title>
        <authorList>
            <person name="Dillman A.R."/>
            <person name="Macchietto M."/>
            <person name="Porter C.F."/>
            <person name="Rogers A."/>
            <person name="Williams B."/>
            <person name="Antoshechkin I."/>
            <person name="Lee M.M."/>
            <person name="Goodwin Z."/>
            <person name="Lu X."/>
            <person name="Lewis E.E."/>
            <person name="Goodrich-Blair H."/>
            <person name="Stock S.P."/>
            <person name="Adams B.J."/>
            <person name="Sternberg P.W."/>
            <person name="Mortazavi A."/>
        </authorList>
    </citation>
    <scope>NUCLEOTIDE SEQUENCE [LARGE SCALE GENOMIC DNA]</scope>
    <source>
        <strain evidence="2 3">ALL</strain>
    </source>
</reference>
<protein>
    <submittedName>
        <fullName evidence="2">Uncharacterized protein</fullName>
    </submittedName>
</protein>
<name>A0A4U5MQV3_STECR</name>
<sequence length="133" mass="15149">MSLKRLWKKKTKSKAKKAAAKRDVFEAKPKKEEKEEAKASTSKSEEEDKAPKVVKGKEIGHDTYMDDDGFIAKEFVFNLIDLPLLFLDLQDPAFGFLQPHLKFGQLDSLAVNRHEAVDPCDARVDFDTSCYKK</sequence>
<dbReference type="EMBL" id="AZBU02000006">
    <property type="protein sequence ID" value="TKR72030.1"/>
    <property type="molecule type" value="Genomic_DNA"/>
</dbReference>
<keyword evidence="3" id="KW-1185">Reference proteome</keyword>
<evidence type="ECO:0000313" key="3">
    <source>
        <dbReference type="Proteomes" id="UP000298663"/>
    </source>
</evidence>
<reference evidence="2 3" key="2">
    <citation type="journal article" date="2019" name="G3 (Bethesda)">
        <title>Hybrid Assembly of the Genome of the Entomopathogenic Nematode Steinernema carpocapsae Identifies the X-Chromosome.</title>
        <authorList>
            <person name="Serra L."/>
            <person name="Macchietto M."/>
            <person name="Macias-Munoz A."/>
            <person name="McGill C.J."/>
            <person name="Rodriguez I.M."/>
            <person name="Rodriguez B."/>
            <person name="Murad R."/>
            <person name="Mortazavi A."/>
        </authorList>
    </citation>
    <scope>NUCLEOTIDE SEQUENCE [LARGE SCALE GENOMIC DNA]</scope>
    <source>
        <strain evidence="2 3">ALL</strain>
    </source>
</reference>
<accession>A0A4U5MQV3</accession>
<gene>
    <name evidence="2" type="ORF">L596_019553</name>
</gene>
<evidence type="ECO:0000313" key="2">
    <source>
        <dbReference type="EMBL" id="TKR72030.1"/>
    </source>
</evidence>
<feature type="compositionally biased region" description="Basic and acidic residues" evidence="1">
    <location>
        <begin position="20"/>
        <end position="54"/>
    </location>
</feature>
<proteinExistence type="predicted"/>